<dbReference type="Gene3D" id="3.40.50.720">
    <property type="entry name" value="NAD(P)-binding Rossmann-like Domain"/>
    <property type="match status" value="1"/>
</dbReference>
<feature type="domain" description="HTH arsR-type" evidence="1">
    <location>
        <begin position="1"/>
        <end position="93"/>
    </location>
</feature>
<sequence length="208" mass="23887">MVKIDALKFFQPTPEYRKLLILESINKDSEISQKNLSSLVGIVPSLVNKYLNELRERGLIKVENLGKKLRYFLTEEGISELYYLKLAFFNDIVSLSMKIESHLENIFLKLKSKNFIGIYGAGLVGRTLAQLLLNRGFNVVVFFDDNTQKIGNRYFGIPVISIKDKAEIDAIIVASIKNSKIMVSKAKKYQHSDIYVFNTEEFKIKWHG</sequence>
<proteinExistence type="predicted"/>
<keyword evidence="3" id="KW-1185">Reference proteome</keyword>
<dbReference type="SUPFAM" id="SSF46785">
    <property type="entry name" value="Winged helix' DNA-binding domain"/>
    <property type="match status" value="1"/>
</dbReference>
<dbReference type="SUPFAM" id="SSF51735">
    <property type="entry name" value="NAD(P)-binding Rossmann-fold domains"/>
    <property type="match status" value="1"/>
</dbReference>
<dbReference type="InterPro" id="IPR036388">
    <property type="entry name" value="WH-like_DNA-bd_sf"/>
</dbReference>
<dbReference type="Proteomes" id="UP000242616">
    <property type="component" value="Unassembled WGS sequence"/>
</dbReference>
<dbReference type="InterPro" id="IPR036291">
    <property type="entry name" value="NAD(P)-bd_dom_sf"/>
</dbReference>
<dbReference type="InterPro" id="IPR001845">
    <property type="entry name" value="HTH_ArsR_DNA-bd_dom"/>
</dbReference>
<name>A0ABX3IFZ1_9BACT</name>
<gene>
    <name evidence="2" type="ORF">XJ44_07715</name>
</gene>
<dbReference type="Pfam" id="PF13412">
    <property type="entry name" value="HTH_24"/>
    <property type="match status" value="1"/>
</dbReference>
<evidence type="ECO:0000313" key="2">
    <source>
        <dbReference type="EMBL" id="ONN26747.1"/>
    </source>
</evidence>
<dbReference type="InterPro" id="IPR041561">
    <property type="entry name" value="PglD_N"/>
</dbReference>
<reference evidence="2 3" key="1">
    <citation type="submission" date="2015-06" db="EMBL/GenBank/DDBJ databases">
        <title>Genome sequencing of Thermotogales isolates from hydrothermal vents.</title>
        <authorList>
            <person name="Haverkamp T.H."/>
            <person name="Kublanov I.V."/>
            <person name="Nesbo C.L."/>
        </authorList>
    </citation>
    <scope>NUCLEOTIDE SEQUENCE [LARGE SCALE GENOMIC DNA]</scope>
    <source>
        <strain evidence="3">ik275mar</strain>
    </source>
</reference>
<dbReference type="PROSITE" id="PS50987">
    <property type="entry name" value="HTH_ARSR_2"/>
    <property type="match status" value="1"/>
</dbReference>
<dbReference type="Pfam" id="PF17836">
    <property type="entry name" value="PglD_N"/>
    <property type="match status" value="1"/>
</dbReference>
<comment type="caution">
    <text evidence="2">The sequence shown here is derived from an EMBL/GenBank/DDBJ whole genome shotgun (WGS) entry which is preliminary data.</text>
</comment>
<dbReference type="Gene3D" id="1.10.10.10">
    <property type="entry name" value="Winged helix-like DNA-binding domain superfamily/Winged helix DNA-binding domain"/>
    <property type="match status" value="1"/>
</dbReference>
<accession>A0ABX3IFZ1</accession>
<dbReference type="RefSeq" id="WP_077198624.1">
    <property type="nucleotide sequence ID" value="NZ_LBFC01000022.1"/>
</dbReference>
<protein>
    <submittedName>
        <fullName evidence="2">MarR family transcriptional regulator</fullName>
    </submittedName>
</protein>
<dbReference type="InterPro" id="IPR036390">
    <property type="entry name" value="WH_DNA-bd_sf"/>
</dbReference>
<dbReference type="EMBL" id="LBFC01000022">
    <property type="protein sequence ID" value="ONN26747.1"/>
    <property type="molecule type" value="Genomic_DNA"/>
</dbReference>
<organism evidence="2 3">
    <name type="scientific">Thermosipho affectus</name>
    <dbReference type="NCBI Taxonomy" id="660294"/>
    <lineage>
        <taxon>Bacteria</taxon>
        <taxon>Thermotogati</taxon>
        <taxon>Thermotogota</taxon>
        <taxon>Thermotogae</taxon>
        <taxon>Thermotogales</taxon>
        <taxon>Fervidobacteriaceae</taxon>
        <taxon>Thermosipho</taxon>
    </lineage>
</organism>
<evidence type="ECO:0000313" key="3">
    <source>
        <dbReference type="Proteomes" id="UP000242616"/>
    </source>
</evidence>
<evidence type="ECO:0000259" key="1">
    <source>
        <dbReference type="PROSITE" id="PS50987"/>
    </source>
</evidence>